<accession>A0AAD8JQJ3</accession>
<comment type="caution">
    <text evidence="1">The sequence shown here is derived from an EMBL/GenBank/DDBJ whole genome shotgun (WGS) entry which is preliminary data.</text>
</comment>
<proteinExistence type="predicted"/>
<evidence type="ECO:0000313" key="1">
    <source>
        <dbReference type="EMBL" id="KAK1407803.1"/>
    </source>
</evidence>
<organism evidence="1 2">
    <name type="scientific">Tagetes erecta</name>
    <name type="common">African marigold</name>
    <dbReference type="NCBI Taxonomy" id="13708"/>
    <lineage>
        <taxon>Eukaryota</taxon>
        <taxon>Viridiplantae</taxon>
        <taxon>Streptophyta</taxon>
        <taxon>Embryophyta</taxon>
        <taxon>Tracheophyta</taxon>
        <taxon>Spermatophyta</taxon>
        <taxon>Magnoliopsida</taxon>
        <taxon>eudicotyledons</taxon>
        <taxon>Gunneridae</taxon>
        <taxon>Pentapetalae</taxon>
        <taxon>asterids</taxon>
        <taxon>campanulids</taxon>
        <taxon>Asterales</taxon>
        <taxon>Asteraceae</taxon>
        <taxon>Asteroideae</taxon>
        <taxon>Heliantheae alliance</taxon>
        <taxon>Tageteae</taxon>
        <taxon>Tagetes</taxon>
    </lineage>
</organism>
<name>A0AAD8JQJ3_TARER</name>
<protein>
    <submittedName>
        <fullName evidence="1">Uncharacterized protein</fullName>
    </submittedName>
</protein>
<keyword evidence="2" id="KW-1185">Reference proteome</keyword>
<evidence type="ECO:0000313" key="2">
    <source>
        <dbReference type="Proteomes" id="UP001229421"/>
    </source>
</evidence>
<gene>
    <name evidence="1" type="ORF">QVD17_39430</name>
</gene>
<dbReference type="EMBL" id="JAUHHV010000011">
    <property type="protein sequence ID" value="KAK1407803.1"/>
    <property type="molecule type" value="Genomic_DNA"/>
</dbReference>
<sequence length="126" mass="13965">MDQQYGIRALVLLIEAFETNVSANGQVLKVFGLFSYCYRLVRNPANLAVRPANLFQIFVLLVCVVASESDISSNESSLVWLIVQAKLLPKSDERNCACLSANLFCLSSESVFSESTSESAVFFERI</sequence>
<dbReference type="Proteomes" id="UP001229421">
    <property type="component" value="Unassembled WGS sequence"/>
</dbReference>
<dbReference type="AlphaFoldDB" id="A0AAD8JQJ3"/>
<reference evidence="1" key="1">
    <citation type="journal article" date="2023" name="bioRxiv">
        <title>Improved chromosome-level genome assembly for marigold (Tagetes erecta).</title>
        <authorList>
            <person name="Jiang F."/>
            <person name="Yuan L."/>
            <person name="Wang S."/>
            <person name="Wang H."/>
            <person name="Xu D."/>
            <person name="Wang A."/>
            <person name="Fan W."/>
        </authorList>
    </citation>
    <scope>NUCLEOTIDE SEQUENCE</scope>
    <source>
        <strain evidence="1">WSJ</strain>
        <tissue evidence="1">Leaf</tissue>
    </source>
</reference>